<accession>A0A0K8MJ34</accession>
<dbReference type="Pfam" id="PF01420">
    <property type="entry name" value="Methylase_S"/>
    <property type="match status" value="2"/>
</dbReference>
<dbReference type="EMBL" id="DF968003">
    <property type="protein sequence ID" value="GAO99899.1"/>
    <property type="molecule type" value="Genomic_DNA"/>
</dbReference>
<keyword evidence="6" id="KW-1185">Reference proteome</keyword>
<organism evidence="5 6">
    <name type="scientific">Fructobacillus ficulneus</name>
    <dbReference type="NCBI Taxonomy" id="157463"/>
    <lineage>
        <taxon>Bacteria</taxon>
        <taxon>Bacillati</taxon>
        <taxon>Bacillota</taxon>
        <taxon>Bacilli</taxon>
        <taxon>Lactobacillales</taxon>
        <taxon>Lactobacillaceae</taxon>
        <taxon>Fructobacillus</taxon>
    </lineage>
</organism>
<protein>
    <submittedName>
        <fullName evidence="5">Type I restriction-modification system specificity subunit</fullName>
    </submittedName>
</protein>
<dbReference type="Proteomes" id="UP000253891">
    <property type="component" value="Unassembled WGS sequence"/>
</dbReference>
<dbReference type="SUPFAM" id="SSF116734">
    <property type="entry name" value="DNA methylase specificity domain"/>
    <property type="match status" value="2"/>
</dbReference>
<reference evidence="5 6" key="1">
    <citation type="journal article" date="2015" name="BMC Genomics">
        <title>Comparative genomics of Fructobacillus spp. and Leuconostoc spp. reveals niche-specific evolution of Fructobacillus spp.</title>
        <authorList>
            <person name="Endo A."/>
            <person name="Tanizawa Y."/>
            <person name="Tanaka N."/>
            <person name="Maeno S."/>
            <person name="Kumar H."/>
            <person name="Shiwa Y."/>
            <person name="Okada S."/>
            <person name="Yoshikawa H."/>
            <person name="Dicks L."/>
            <person name="Nakagawa J."/>
            <person name="Arita M."/>
        </authorList>
    </citation>
    <scope>NUCLEOTIDE SEQUENCE [LARGE SCALE GENOMIC DNA]</scope>
    <source>
        <strain evidence="5 6">JCM 12225</strain>
    </source>
</reference>
<proteinExistence type="inferred from homology"/>
<feature type="domain" description="Type I restriction modification DNA specificity" evidence="4">
    <location>
        <begin position="16"/>
        <end position="165"/>
    </location>
</feature>
<dbReference type="RefSeq" id="WP_061993267.1">
    <property type="nucleotide sequence ID" value="NZ_DF968003.1"/>
</dbReference>
<evidence type="ECO:0000256" key="3">
    <source>
        <dbReference type="ARBA" id="ARBA00023125"/>
    </source>
</evidence>
<dbReference type="Gene3D" id="3.90.220.20">
    <property type="entry name" value="DNA methylase specificity domains"/>
    <property type="match status" value="2"/>
</dbReference>
<dbReference type="InterPro" id="IPR000055">
    <property type="entry name" value="Restrct_endonuc_typeI_TRD"/>
</dbReference>
<dbReference type="STRING" id="157463.GCA_001047075_00816"/>
<evidence type="ECO:0000256" key="1">
    <source>
        <dbReference type="ARBA" id="ARBA00010923"/>
    </source>
</evidence>
<dbReference type="PANTHER" id="PTHR30408">
    <property type="entry name" value="TYPE-1 RESTRICTION ENZYME ECOKI SPECIFICITY PROTEIN"/>
    <property type="match status" value="1"/>
</dbReference>
<dbReference type="AlphaFoldDB" id="A0A0K8MJ34"/>
<dbReference type="GO" id="GO:0003677">
    <property type="term" value="F:DNA binding"/>
    <property type="evidence" value="ECO:0007669"/>
    <property type="project" value="UniProtKB-KW"/>
</dbReference>
<dbReference type="GO" id="GO:0009307">
    <property type="term" value="P:DNA restriction-modification system"/>
    <property type="evidence" value="ECO:0007669"/>
    <property type="project" value="UniProtKB-KW"/>
</dbReference>
<dbReference type="InterPro" id="IPR052021">
    <property type="entry name" value="Type-I_RS_S_subunit"/>
</dbReference>
<gene>
    <name evidence="5" type="ORF">FFIC_260130</name>
</gene>
<dbReference type="CDD" id="cd17288">
    <property type="entry name" value="RMtype1_S_LlaAI06ORF1089P_TRD1-CR1_like"/>
    <property type="match status" value="1"/>
</dbReference>
<evidence type="ECO:0000313" key="6">
    <source>
        <dbReference type="Proteomes" id="UP000253891"/>
    </source>
</evidence>
<evidence type="ECO:0000313" key="5">
    <source>
        <dbReference type="EMBL" id="GAO99899.1"/>
    </source>
</evidence>
<keyword evidence="3" id="KW-0238">DNA-binding</keyword>
<evidence type="ECO:0000256" key="2">
    <source>
        <dbReference type="ARBA" id="ARBA00022747"/>
    </source>
</evidence>
<dbReference type="Gene3D" id="1.10.287.1120">
    <property type="entry name" value="Bipartite methylase S protein"/>
    <property type="match status" value="1"/>
</dbReference>
<feature type="domain" description="Type I restriction modification DNA specificity" evidence="4">
    <location>
        <begin position="195"/>
        <end position="368"/>
    </location>
</feature>
<dbReference type="InterPro" id="IPR044946">
    <property type="entry name" value="Restrct_endonuc_typeI_TRD_sf"/>
</dbReference>
<name>A0A0K8MJ34_9LACO</name>
<comment type="similarity">
    <text evidence="1">Belongs to the type-I restriction system S methylase family.</text>
</comment>
<dbReference type="PANTHER" id="PTHR30408:SF12">
    <property type="entry name" value="TYPE I RESTRICTION ENZYME MJAVIII SPECIFICITY SUBUNIT"/>
    <property type="match status" value="1"/>
</dbReference>
<keyword evidence="2" id="KW-0680">Restriction system</keyword>
<sequence length="380" mass="44214">MNKMVPNIRFAGFDDAWEQRKLEELIKVNSGRDYKHLNIGDIPVFGTGGYMTSVDEALSYDEDAIGIGRKGTINKPYILKAPFWTVDTLFYVVPRLNNDLNFLYDVFQSINWKKLDESTGVPSLSKLTINSVLSVVPEYTEQKKIGTLFKRLDNLITLHQRKLNLLIQQKKGMLQKMFPQNGEQVADVRFNNFNDAWEQRKLGEVLVQRTSKIAENDEYRLMSFVKDVGVVPKNERYDRSFLVKDEKKKYKITELGDFIYSSNNLESGSIGINKTGKALISPVYSVFSSKFGNSSVFIGLESKRKEFLNQMIRYRQGVTYGQWRIHEYDFLNLRLTIPNDEEQRKIIILFERLDNLITLHQRKLNLLEIQKKGFLQNMFV</sequence>
<evidence type="ECO:0000259" key="4">
    <source>
        <dbReference type="Pfam" id="PF01420"/>
    </source>
</evidence>